<evidence type="ECO:0000313" key="3">
    <source>
        <dbReference type="Proteomes" id="UP000095662"/>
    </source>
</evidence>
<evidence type="ECO:0000313" key="2">
    <source>
        <dbReference type="EMBL" id="CUQ84448.1"/>
    </source>
</evidence>
<evidence type="ECO:0000259" key="1">
    <source>
        <dbReference type="Pfam" id="PF10088"/>
    </source>
</evidence>
<organism evidence="2 3">
    <name type="scientific">[Eubacterium] siraeum</name>
    <dbReference type="NCBI Taxonomy" id="39492"/>
    <lineage>
        <taxon>Bacteria</taxon>
        <taxon>Bacillati</taxon>
        <taxon>Bacillota</taxon>
        <taxon>Clostridia</taxon>
        <taxon>Eubacteriales</taxon>
        <taxon>Oscillospiraceae</taxon>
        <taxon>Oscillospiraceae incertae sedis</taxon>
    </lineage>
</organism>
<feature type="domain" description="DUF2326" evidence="1">
    <location>
        <begin position="5"/>
        <end position="88"/>
    </location>
</feature>
<proteinExistence type="predicted"/>
<dbReference type="InterPro" id="IPR018760">
    <property type="entry name" value="DUF2326"/>
</dbReference>
<reference evidence="2 3" key="1">
    <citation type="submission" date="2015-09" db="EMBL/GenBank/DDBJ databases">
        <authorList>
            <consortium name="Pathogen Informatics"/>
        </authorList>
    </citation>
    <scope>NUCLEOTIDE SEQUENCE [LARGE SCALE GENOMIC DNA]</scope>
    <source>
        <strain evidence="2 3">2789STDY5834928</strain>
    </source>
</reference>
<dbReference type="STRING" id="39492.ERS852540_00878"/>
<dbReference type="Pfam" id="PF10088">
    <property type="entry name" value="DUF2326"/>
    <property type="match status" value="1"/>
</dbReference>
<dbReference type="EMBL" id="CZBY01000005">
    <property type="protein sequence ID" value="CUQ84448.1"/>
    <property type="molecule type" value="Genomic_DNA"/>
</dbReference>
<name>A0A174ZJP3_9FIRM</name>
<protein>
    <recommendedName>
        <fullName evidence="1">DUF2326 domain-containing protein</fullName>
    </recommendedName>
</protein>
<dbReference type="Proteomes" id="UP000095662">
    <property type="component" value="Unassembled WGS sequence"/>
</dbReference>
<sequence>MNFKGLIIFDLALLRLTELPVIAHDSNIFKNIADLPIDKIMELYNQSERQIFIAFDKEDTFYDVTRDIVHSTKIIELHENGGELFGWSWAKKAAREKHIATETGVIEES</sequence>
<gene>
    <name evidence="2" type="ORF">ERS852540_00878</name>
</gene>
<dbReference type="AlphaFoldDB" id="A0A174ZJP3"/>
<accession>A0A174ZJP3</accession>